<dbReference type="EMBL" id="LDAU01000170">
    <property type="protein sequence ID" value="KRX01358.1"/>
    <property type="molecule type" value="Genomic_DNA"/>
</dbReference>
<gene>
    <name evidence="8" type="ORF">PPERSA_01261</name>
</gene>
<keyword evidence="8" id="KW-0378">Hydrolase</keyword>
<protein>
    <recommendedName>
        <fullName evidence="7">Small ribosomal subunit protein mS29</fullName>
    </recommendedName>
</protein>
<dbReference type="OrthoDB" id="283829at2759"/>
<evidence type="ECO:0000256" key="4">
    <source>
        <dbReference type="ARBA" id="ARBA00022980"/>
    </source>
</evidence>
<evidence type="ECO:0000256" key="3">
    <source>
        <dbReference type="ARBA" id="ARBA00022946"/>
    </source>
</evidence>
<dbReference type="Proteomes" id="UP000054937">
    <property type="component" value="Unassembled WGS sequence"/>
</dbReference>
<dbReference type="InParanoid" id="A0A0V0QGN9"/>
<comment type="caution">
    <text evidence="8">The sequence shown here is derived from an EMBL/GenBank/DDBJ whole genome shotgun (WGS) entry which is preliminary data.</text>
</comment>
<evidence type="ECO:0000256" key="7">
    <source>
        <dbReference type="ARBA" id="ARBA00035140"/>
    </source>
</evidence>
<comment type="similarity">
    <text evidence="2">Belongs to the mitochondrion-specific ribosomal protein mS29 family.</text>
</comment>
<dbReference type="GO" id="GO:0005763">
    <property type="term" value="C:mitochondrial small ribosomal subunit"/>
    <property type="evidence" value="ECO:0007669"/>
    <property type="project" value="TreeGrafter"/>
</dbReference>
<accession>A0A0V0QGN9</accession>
<evidence type="ECO:0000256" key="1">
    <source>
        <dbReference type="ARBA" id="ARBA00004173"/>
    </source>
</evidence>
<evidence type="ECO:0000256" key="2">
    <source>
        <dbReference type="ARBA" id="ARBA00009863"/>
    </source>
</evidence>
<keyword evidence="9" id="KW-1185">Reference proteome</keyword>
<dbReference type="OMA" id="AKEWLEY"/>
<dbReference type="AlphaFoldDB" id="A0A0V0QGN9"/>
<comment type="subcellular location">
    <subcellularLocation>
        <location evidence="1">Mitochondrion</location>
    </subcellularLocation>
</comment>
<evidence type="ECO:0000313" key="8">
    <source>
        <dbReference type="EMBL" id="KRX01358.1"/>
    </source>
</evidence>
<dbReference type="InterPro" id="IPR019368">
    <property type="entry name" value="Ribosomal_mS29"/>
</dbReference>
<reference evidence="8 9" key="1">
    <citation type="journal article" date="2015" name="Sci. Rep.">
        <title>Genome of the facultative scuticociliatosis pathogen Pseudocohnilembus persalinus provides insight into its virulence through horizontal gene transfer.</title>
        <authorList>
            <person name="Xiong J."/>
            <person name="Wang G."/>
            <person name="Cheng J."/>
            <person name="Tian M."/>
            <person name="Pan X."/>
            <person name="Warren A."/>
            <person name="Jiang C."/>
            <person name="Yuan D."/>
            <person name="Miao W."/>
        </authorList>
    </citation>
    <scope>NUCLEOTIDE SEQUENCE [LARGE SCALE GENOMIC DNA]</scope>
    <source>
        <strain evidence="8">36N120E</strain>
    </source>
</reference>
<dbReference type="GO" id="GO:0003735">
    <property type="term" value="F:structural constituent of ribosome"/>
    <property type="evidence" value="ECO:0007669"/>
    <property type="project" value="TreeGrafter"/>
</dbReference>
<keyword evidence="4" id="KW-0689">Ribosomal protein</keyword>
<sequence>MKIGFIESLKNIGEKSSKLDWKNQIRLAGKRTTLISNNNLFQKQGKISKRTSNQDAFKQFTKQILPKLEEKIEIDLLQRQFKDIKNEQLKQDLIKSYIKRRVKLHAIDGEELEEISQFKQIAAESVGEHLNVMAQIPLNEMGEKDIGTYVQFSLNDLQKYFKDGEFFGTYVDKELALTNKFGLMANEESLKIIEYLKLIKKTQNQDFNLEKLLRTRKDKQQYNLKTVQSLLDTEEEVYFSIFRQFSLDLLKAFEPHRSNSLVERLLATPNVFDFLIRITIQELAQNEQLIKDLNDAKLRTQYFESIVKQVLEKSDAQETNSQFLIEFMLQMKEFTFKLSDGSEHKIDFTNPQLAKYKRKIPETLSHLEGFVGLNSGAMLYGDRGTGKSGSLALVTMWAHKNDFLVVNVPSAYKLTNTKTDYFRHSQTGLYLQNDLAKEWLEYFYHGNQDLLKNIKVNQEIYGKINYSGVHDNDPVAVPNIYYKERKAYFEDYKQFLFDEEIKLTEELDKKMETRVSDKLQKPQNLAELVEFGIKDEWFACNVVHELMEQLYNLESHSVLVVVDEFNYLYKESIYPSFRYANDKQLDSKIPPYHLSLCRAFVNLDGHKIKNGFKLASTSVTRMQRHKFTPEKINLPRGYSVKMEGLPLDDFRNMCQYYLANGLWRTDDLGEQSIDFLWMQTQGNWQQAQKYMIEHYVDGYLFR</sequence>
<keyword evidence="6" id="KW-0687">Ribonucleoprotein</keyword>
<name>A0A0V0QGN9_PSEPJ</name>
<dbReference type="PANTHER" id="PTHR12810">
    <property type="entry name" value="MITOCHONDRIAL 28S RIBOSOMAL PROTEIN S29"/>
    <property type="match status" value="1"/>
</dbReference>
<dbReference type="GO" id="GO:0016787">
    <property type="term" value="F:hydrolase activity"/>
    <property type="evidence" value="ECO:0007669"/>
    <property type="project" value="UniProtKB-KW"/>
</dbReference>
<dbReference type="PANTHER" id="PTHR12810:SF0">
    <property type="entry name" value="SMALL RIBOSOMAL SUBUNIT PROTEIN MS29"/>
    <property type="match status" value="1"/>
</dbReference>
<keyword evidence="5" id="KW-0496">Mitochondrion</keyword>
<evidence type="ECO:0000256" key="6">
    <source>
        <dbReference type="ARBA" id="ARBA00023274"/>
    </source>
</evidence>
<dbReference type="Pfam" id="PF10236">
    <property type="entry name" value="DAP3"/>
    <property type="match status" value="1"/>
</dbReference>
<proteinExistence type="inferred from homology"/>
<organism evidence="8 9">
    <name type="scientific">Pseudocohnilembus persalinus</name>
    <name type="common">Ciliate</name>
    <dbReference type="NCBI Taxonomy" id="266149"/>
    <lineage>
        <taxon>Eukaryota</taxon>
        <taxon>Sar</taxon>
        <taxon>Alveolata</taxon>
        <taxon>Ciliophora</taxon>
        <taxon>Intramacronucleata</taxon>
        <taxon>Oligohymenophorea</taxon>
        <taxon>Scuticociliatia</taxon>
        <taxon>Philasterida</taxon>
        <taxon>Pseudocohnilembidae</taxon>
        <taxon>Pseudocohnilembus</taxon>
    </lineage>
</organism>
<evidence type="ECO:0000313" key="9">
    <source>
        <dbReference type="Proteomes" id="UP000054937"/>
    </source>
</evidence>
<evidence type="ECO:0000256" key="5">
    <source>
        <dbReference type="ARBA" id="ARBA00023128"/>
    </source>
</evidence>
<keyword evidence="3" id="KW-0809">Transit peptide</keyword>